<comment type="caution">
    <text evidence="8">The sequence shown here is derived from an EMBL/GenBank/DDBJ whole genome shotgun (WGS) entry which is preliminary data.</text>
</comment>
<dbReference type="GO" id="GO:0004521">
    <property type="term" value="F:RNA endonuclease activity"/>
    <property type="evidence" value="ECO:0007669"/>
    <property type="project" value="InterPro"/>
</dbReference>
<evidence type="ECO:0008006" key="10">
    <source>
        <dbReference type="Google" id="ProtNLM"/>
    </source>
</evidence>
<gene>
    <name evidence="8" type="ORF">N783_13920</name>
</gene>
<keyword evidence="9" id="KW-1185">Reference proteome</keyword>
<keyword evidence="2" id="KW-0540">Nuclease</keyword>
<feature type="domain" description="Endoribonuclease YicC-like N-terminal" evidence="6">
    <location>
        <begin position="2"/>
        <end position="156"/>
    </location>
</feature>
<accession>A0A0A5G3K1</accession>
<dbReference type="InterPro" id="IPR005229">
    <property type="entry name" value="YicC/YloC-like"/>
</dbReference>
<dbReference type="OrthoDB" id="9771229at2"/>
<feature type="domain" description="Endoribonuclease YicC-like C-terminal" evidence="7">
    <location>
        <begin position="176"/>
        <end position="293"/>
    </location>
</feature>
<evidence type="ECO:0000259" key="6">
    <source>
        <dbReference type="Pfam" id="PF03755"/>
    </source>
</evidence>
<dbReference type="GO" id="GO:0016787">
    <property type="term" value="F:hydrolase activity"/>
    <property type="evidence" value="ECO:0007669"/>
    <property type="project" value="UniProtKB-KW"/>
</dbReference>
<dbReference type="RefSeq" id="WP_027448231.1">
    <property type="nucleotide sequence ID" value="NZ_AVPF01000037.1"/>
</dbReference>
<name>A0A0A5G3K1_9BACI</name>
<dbReference type="eggNOG" id="COG1561">
    <property type="taxonomic scope" value="Bacteria"/>
</dbReference>
<evidence type="ECO:0000256" key="3">
    <source>
        <dbReference type="ARBA" id="ARBA00022759"/>
    </source>
</evidence>
<dbReference type="Proteomes" id="UP000030403">
    <property type="component" value="Unassembled WGS sequence"/>
</dbReference>
<comment type="similarity">
    <text evidence="5">Belongs to the YicC/YloC family.</text>
</comment>
<sequence>MVKSMTGYGRSIKRLDDTTITVEIRTVNHRFLDMSTKMPRSLLYLEDAMKKIIQKDFQRGRVDVYVTLEGSGLTTRTLNVDWDLMDQFITQLKTAQERYQLQGEVSIQSLTEMDDLFTIQEQEEHEDQMKTAILDAVRESAEQVRDMRLHEGRALREDMENRLSVIERTVEDLESRRGIVIEETRERIKSRIAEYTQEELRDQDSRILHEVGLLAEKGDIAEEITRMFSHINQFRQTLHDHGAIGRKLDFIVQEMNRESNTVGSKSTDAKISEWVVLLKSEIEKIKEQVQNVE</sequence>
<reference evidence="8 9" key="1">
    <citation type="submission" date="2013-08" db="EMBL/GenBank/DDBJ databases">
        <authorList>
            <person name="Huang J."/>
            <person name="Wang G."/>
        </authorList>
    </citation>
    <scope>NUCLEOTIDE SEQUENCE [LARGE SCALE GENOMIC DNA]</scope>
    <source>
        <strain evidence="8 9">BH030004</strain>
    </source>
</reference>
<proteinExistence type="inferred from homology"/>
<evidence type="ECO:0000256" key="1">
    <source>
        <dbReference type="ARBA" id="ARBA00001968"/>
    </source>
</evidence>
<comment type="cofactor">
    <cofactor evidence="1">
        <name>a divalent metal cation</name>
        <dbReference type="ChEBI" id="CHEBI:60240"/>
    </cofactor>
</comment>
<keyword evidence="3" id="KW-0255">Endonuclease</keyword>
<dbReference type="STRING" id="1385511.GCA_000425225_00983"/>
<evidence type="ECO:0000256" key="5">
    <source>
        <dbReference type="ARBA" id="ARBA00035648"/>
    </source>
</evidence>
<evidence type="ECO:0000256" key="2">
    <source>
        <dbReference type="ARBA" id="ARBA00022722"/>
    </source>
</evidence>
<evidence type="ECO:0000313" key="8">
    <source>
        <dbReference type="EMBL" id="KGX85718.1"/>
    </source>
</evidence>
<dbReference type="Pfam" id="PF08340">
    <property type="entry name" value="YicC-like_C"/>
    <property type="match status" value="1"/>
</dbReference>
<dbReference type="EMBL" id="AVPF01000037">
    <property type="protein sequence ID" value="KGX85718.1"/>
    <property type="molecule type" value="Genomic_DNA"/>
</dbReference>
<protein>
    <recommendedName>
        <fullName evidence="10">Stress-induced protein</fullName>
    </recommendedName>
</protein>
<dbReference type="PANTHER" id="PTHR30636:SF3">
    <property type="entry name" value="UPF0701 PROTEIN YICC"/>
    <property type="match status" value="1"/>
</dbReference>
<dbReference type="AlphaFoldDB" id="A0A0A5G3K1"/>
<dbReference type="InterPro" id="IPR013527">
    <property type="entry name" value="YicC-like_N"/>
</dbReference>
<dbReference type="NCBIfam" id="TIGR00255">
    <property type="entry name" value="YicC/YloC family endoribonuclease"/>
    <property type="match status" value="1"/>
</dbReference>
<dbReference type="Pfam" id="PF03755">
    <property type="entry name" value="YicC-like_N"/>
    <property type="match status" value="1"/>
</dbReference>
<evidence type="ECO:0000256" key="4">
    <source>
        <dbReference type="ARBA" id="ARBA00022801"/>
    </source>
</evidence>
<dbReference type="InterPro" id="IPR013551">
    <property type="entry name" value="YicC-like_C"/>
</dbReference>
<dbReference type="PANTHER" id="PTHR30636">
    <property type="entry name" value="UPF0701 PROTEIN YICC"/>
    <property type="match status" value="1"/>
</dbReference>
<evidence type="ECO:0000313" key="9">
    <source>
        <dbReference type="Proteomes" id="UP000030403"/>
    </source>
</evidence>
<evidence type="ECO:0000259" key="7">
    <source>
        <dbReference type="Pfam" id="PF08340"/>
    </source>
</evidence>
<organism evidence="8 9">
    <name type="scientific">Pontibacillus marinus BH030004 = DSM 16465</name>
    <dbReference type="NCBI Taxonomy" id="1385511"/>
    <lineage>
        <taxon>Bacteria</taxon>
        <taxon>Bacillati</taxon>
        <taxon>Bacillota</taxon>
        <taxon>Bacilli</taxon>
        <taxon>Bacillales</taxon>
        <taxon>Bacillaceae</taxon>
        <taxon>Pontibacillus</taxon>
    </lineage>
</organism>
<keyword evidence="4" id="KW-0378">Hydrolase</keyword>